<proteinExistence type="predicted"/>
<comment type="caution">
    <text evidence="2">The sequence shown here is derived from an EMBL/GenBank/DDBJ whole genome shotgun (WGS) entry which is preliminary data.</text>
</comment>
<feature type="region of interest" description="Disordered" evidence="1">
    <location>
        <begin position="47"/>
        <end position="79"/>
    </location>
</feature>
<keyword evidence="3" id="KW-1185">Reference proteome</keyword>
<evidence type="ECO:0000256" key="1">
    <source>
        <dbReference type="SAM" id="MobiDB-lite"/>
    </source>
</evidence>
<protein>
    <submittedName>
        <fullName evidence="2">Uncharacterized protein</fullName>
    </submittedName>
</protein>
<reference evidence="2 3" key="1">
    <citation type="submission" date="2016-02" db="EMBL/GenBank/DDBJ databases">
        <title>Genome analysis of coral dinoflagellate symbionts highlights evolutionary adaptations to a symbiotic lifestyle.</title>
        <authorList>
            <person name="Aranda M."/>
            <person name="Li Y."/>
            <person name="Liew Y.J."/>
            <person name="Baumgarten S."/>
            <person name="Simakov O."/>
            <person name="Wilson M."/>
            <person name="Piel J."/>
            <person name="Ashoor H."/>
            <person name="Bougouffa S."/>
            <person name="Bajic V.B."/>
            <person name="Ryu T."/>
            <person name="Ravasi T."/>
            <person name="Bayer T."/>
            <person name="Micklem G."/>
            <person name="Kim H."/>
            <person name="Bhak J."/>
            <person name="Lajeunesse T.C."/>
            <person name="Voolstra C.R."/>
        </authorList>
    </citation>
    <scope>NUCLEOTIDE SEQUENCE [LARGE SCALE GENOMIC DNA]</scope>
    <source>
        <strain evidence="2 3">CCMP2467</strain>
    </source>
</reference>
<name>A0A1Q9DNE9_SYMMI</name>
<sequence>MARSVCSTMGLNIEASGMLTGPVTASVLDKRDLLRLWNQAGKLQCGSGLDGSPRARAGSESTASPRRAEDETPSELTWNPLDLSPDFVLSHGLEEGHEDTELAWDPIGMALPDKLRLRDYVDHEERIPDICDGSELLLSKPPGLEDPAQGHDLPADFWSRATTAGTADAAADYEGSSGDALAAEMAAMLELIQTGQCVAPWDSRKPRSLAGADVPWLGDARLPEVRGLPHWPLPGPPLFNGLPKMHNFCPWCGSARVCSHRFCPQCGVFYPDLQNAPSRTAMDSGWQY</sequence>
<evidence type="ECO:0000313" key="3">
    <source>
        <dbReference type="Proteomes" id="UP000186817"/>
    </source>
</evidence>
<dbReference type="Proteomes" id="UP000186817">
    <property type="component" value="Unassembled WGS sequence"/>
</dbReference>
<dbReference type="EMBL" id="LSRX01000458">
    <property type="protein sequence ID" value="OLP96692.1"/>
    <property type="molecule type" value="Genomic_DNA"/>
</dbReference>
<accession>A0A1Q9DNE9</accession>
<dbReference type="OrthoDB" id="420940at2759"/>
<organism evidence="2 3">
    <name type="scientific">Symbiodinium microadriaticum</name>
    <name type="common">Dinoflagellate</name>
    <name type="synonym">Zooxanthella microadriatica</name>
    <dbReference type="NCBI Taxonomy" id="2951"/>
    <lineage>
        <taxon>Eukaryota</taxon>
        <taxon>Sar</taxon>
        <taxon>Alveolata</taxon>
        <taxon>Dinophyceae</taxon>
        <taxon>Suessiales</taxon>
        <taxon>Symbiodiniaceae</taxon>
        <taxon>Symbiodinium</taxon>
    </lineage>
</organism>
<dbReference type="AlphaFoldDB" id="A0A1Q9DNE9"/>
<evidence type="ECO:0000313" key="2">
    <source>
        <dbReference type="EMBL" id="OLP96692.1"/>
    </source>
</evidence>
<gene>
    <name evidence="2" type="ORF">AK812_SmicGene21070</name>
</gene>